<feature type="compositionally biased region" description="Polar residues" evidence="2">
    <location>
        <begin position="31"/>
        <end position="41"/>
    </location>
</feature>
<evidence type="ECO:0000259" key="3">
    <source>
        <dbReference type="Pfam" id="PF07910"/>
    </source>
</evidence>
<evidence type="ECO:0000313" key="5">
    <source>
        <dbReference type="Proteomes" id="UP001355207"/>
    </source>
</evidence>
<feature type="compositionally biased region" description="Polar residues" evidence="2">
    <location>
        <begin position="115"/>
        <end position="128"/>
    </location>
</feature>
<feature type="region of interest" description="Disordered" evidence="2">
    <location>
        <begin position="90"/>
        <end position="149"/>
    </location>
</feature>
<evidence type="ECO:0000256" key="1">
    <source>
        <dbReference type="ARBA" id="ARBA00022801"/>
    </source>
</evidence>
<dbReference type="GeneID" id="91097233"/>
<dbReference type="EMBL" id="CP144106">
    <property type="protein sequence ID" value="WWC91618.1"/>
    <property type="molecule type" value="Genomic_DNA"/>
</dbReference>
<dbReference type="InterPro" id="IPR012462">
    <property type="entry name" value="UFSP1/2_DUB_cat"/>
</dbReference>
<organism evidence="4 5">
    <name type="scientific">Kwoniella dendrophila CBS 6074</name>
    <dbReference type="NCBI Taxonomy" id="1295534"/>
    <lineage>
        <taxon>Eukaryota</taxon>
        <taxon>Fungi</taxon>
        <taxon>Dikarya</taxon>
        <taxon>Basidiomycota</taxon>
        <taxon>Agaricomycotina</taxon>
        <taxon>Tremellomycetes</taxon>
        <taxon>Tremellales</taxon>
        <taxon>Cryptococcaceae</taxon>
        <taxon>Kwoniella</taxon>
    </lineage>
</organism>
<feature type="compositionally biased region" description="Low complexity" evidence="2">
    <location>
        <begin position="434"/>
        <end position="444"/>
    </location>
</feature>
<feature type="region of interest" description="Disordered" evidence="2">
    <location>
        <begin position="426"/>
        <end position="471"/>
    </location>
</feature>
<keyword evidence="5" id="KW-1185">Reference proteome</keyword>
<keyword evidence="1" id="KW-0378">Hydrolase</keyword>
<feature type="domain" description="UFSP1/2/DUB catalytic" evidence="3">
    <location>
        <begin position="216"/>
        <end position="420"/>
    </location>
</feature>
<proteinExistence type="predicted"/>
<accession>A0AAX4K4F6</accession>
<evidence type="ECO:0000256" key="2">
    <source>
        <dbReference type="SAM" id="MobiDB-lite"/>
    </source>
</evidence>
<sequence>MSICPICGESQNADETAFAYHVNSHFEAGPSTPSLRQSDQGTKTERDEDHASLEEACPICDFPLSFISPTEAQNHVNSCLDGRSPAIETQVQQNKSFDQDQGMDDENDYDFTEDFSVNNATSLQSNRNKNNEAEDEGWDGPARPGGWMDWAGRKVDKGDQWWDPIYGSTTDIPSNFSPGVIPILAQTLRTASHQGITRQAVLCRDVVHIKGIWRFDMGWGCGYRNALMSLSSILSVSEYQPIFDRQSNGSDPGVRRVQGWIQEAWEAGHDPEGKRQLKGKILGTKKWIGPSDLYAMFTYKGIPCKLYDFPKPKDPKDGSRTAHIALQKWVKAYFSEETPAKQGQPNESAFDILMRTSDEGAGRGEVVRISKKFPLILQHSGHSRTIIGYEENARGDINLLLFDPGRSMPKDIRSLAISKLSRNVEQAIQHKRQSSASSASTSRPKISKKRSSSISETHEPRPFSPPFTNGRAEIDYSSMSISAIDNQTSTNELHFMKNEETLHTRGGIQTSNSQSIPIEEDEEVTSTGWVRKKLTKKLQSKLENDIGGEVKGEESLDILKTLNYFRINLSNLSKHTEYQILAFEHPSVVLGREEKEKRKIITSTTVRA</sequence>
<dbReference type="RefSeq" id="XP_066078380.1">
    <property type="nucleotide sequence ID" value="XM_066222283.1"/>
</dbReference>
<feature type="compositionally biased region" description="Acidic residues" evidence="2">
    <location>
        <begin position="101"/>
        <end position="113"/>
    </location>
</feature>
<dbReference type="Pfam" id="PF07910">
    <property type="entry name" value="Peptidase_C78"/>
    <property type="match status" value="1"/>
</dbReference>
<dbReference type="Gene3D" id="3.90.70.130">
    <property type="match status" value="1"/>
</dbReference>
<reference evidence="4 5" key="1">
    <citation type="submission" date="2024-01" db="EMBL/GenBank/DDBJ databases">
        <title>Comparative genomics of Cryptococcus and Kwoniella reveals pathogenesis evolution and contrasting modes of karyotype evolution via chromosome fusion or intercentromeric recombination.</title>
        <authorList>
            <person name="Coelho M.A."/>
            <person name="David-Palma M."/>
            <person name="Shea T."/>
            <person name="Bowers K."/>
            <person name="McGinley-Smith S."/>
            <person name="Mohammad A.W."/>
            <person name="Gnirke A."/>
            <person name="Yurkov A.M."/>
            <person name="Nowrousian M."/>
            <person name="Sun S."/>
            <person name="Cuomo C.A."/>
            <person name="Heitman J."/>
        </authorList>
    </citation>
    <scope>NUCLEOTIDE SEQUENCE [LARGE SCALE GENOMIC DNA]</scope>
    <source>
        <strain evidence="4 5">CBS 6074</strain>
    </source>
</reference>
<protein>
    <recommendedName>
        <fullName evidence="3">UFSP1/2/DUB catalytic domain-containing protein</fullName>
    </recommendedName>
</protein>
<dbReference type="GO" id="GO:0016787">
    <property type="term" value="F:hydrolase activity"/>
    <property type="evidence" value="ECO:0007669"/>
    <property type="project" value="UniProtKB-KW"/>
</dbReference>
<gene>
    <name evidence="4" type="ORF">L201_006564</name>
</gene>
<dbReference type="Proteomes" id="UP001355207">
    <property type="component" value="Chromosome 9"/>
</dbReference>
<dbReference type="AlphaFoldDB" id="A0AAX4K4F6"/>
<name>A0AAX4K4F6_9TREE</name>
<feature type="region of interest" description="Disordered" evidence="2">
    <location>
        <begin position="25"/>
        <end position="50"/>
    </location>
</feature>
<evidence type="ECO:0000313" key="4">
    <source>
        <dbReference type="EMBL" id="WWC91618.1"/>
    </source>
</evidence>